<sequence length="425" mass="46472">DTSAKDIRRLNHLLKPSKPHPSPSAGPLVLDDPFEHQPFALSPTPPDPGPDRRERPSPTDDHSPVPSPPADPPEQPKQPALLAPPSSDSAHSWDWDGQAALYAPSPKPARKPVSSPSPSPAPPALSAQTQIASLRGALEATRLREDKLRTEAERLARELDAQRWQAREDAHAWHKRESELQGYIHYLSQSLHYSAAHHQHHVHFGAPHPLPLSPPFSPNGAPVYTFAPPPPPLLHAPLTFERDLAPSTFDPSTFDQDLAPSFNQDLPPSSFERDLPPSTFERELARSFPPPPPSSSSTSSAGSPDRGRRRARAASRTDSPLSAPSSEEEGERDGEGVGLRTCEGVGLRAREGVGLRTCDEEEDLDAEGEKLLLREEIADAILKRPQGFLRRREERGELRFPSIEDWGNVWVGGVRGAGEGEEEGC</sequence>
<organism evidence="1 2">
    <name type="scientific">Vararia minispora EC-137</name>
    <dbReference type="NCBI Taxonomy" id="1314806"/>
    <lineage>
        <taxon>Eukaryota</taxon>
        <taxon>Fungi</taxon>
        <taxon>Dikarya</taxon>
        <taxon>Basidiomycota</taxon>
        <taxon>Agaricomycotina</taxon>
        <taxon>Agaricomycetes</taxon>
        <taxon>Russulales</taxon>
        <taxon>Lachnocladiaceae</taxon>
        <taxon>Vararia</taxon>
    </lineage>
</organism>
<dbReference type="EMBL" id="MU273584">
    <property type="protein sequence ID" value="KAI0031312.1"/>
    <property type="molecule type" value="Genomic_DNA"/>
</dbReference>
<evidence type="ECO:0000313" key="2">
    <source>
        <dbReference type="Proteomes" id="UP000814128"/>
    </source>
</evidence>
<evidence type="ECO:0000313" key="1">
    <source>
        <dbReference type="EMBL" id="KAI0031312.1"/>
    </source>
</evidence>
<reference evidence="1" key="1">
    <citation type="submission" date="2021-02" db="EMBL/GenBank/DDBJ databases">
        <authorList>
            <consortium name="DOE Joint Genome Institute"/>
            <person name="Ahrendt S."/>
            <person name="Looney B.P."/>
            <person name="Miyauchi S."/>
            <person name="Morin E."/>
            <person name="Drula E."/>
            <person name="Courty P.E."/>
            <person name="Chicoki N."/>
            <person name="Fauchery L."/>
            <person name="Kohler A."/>
            <person name="Kuo A."/>
            <person name="Labutti K."/>
            <person name="Pangilinan J."/>
            <person name="Lipzen A."/>
            <person name="Riley R."/>
            <person name="Andreopoulos W."/>
            <person name="He G."/>
            <person name="Johnson J."/>
            <person name="Barry K.W."/>
            <person name="Grigoriev I.V."/>
            <person name="Nagy L."/>
            <person name="Hibbett D."/>
            <person name="Henrissat B."/>
            <person name="Matheny P.B."/>
            <person name="Labbe J."/>
            <person name="Martin F."/>
        </authorList>
    </citation>
    <scope>NUCLEOTIDE SEQUENCE</scope>
    <source>
        <strain evidence="1">EC-137</strain>
    </source>
</reference>
<proteinExistence type="predicted"/>
<feature type="non-terminal residue" evidence="1">
    <location>
        <position position="1"/>
    </location>
</feature>
<gene>
    <name evidence="1" type="ORF">K488DRAFT_86909</name>
</gene>
<name>A0ACB8QI28_9AGAM</name>
<accession>A0ACB8QI28</accession>
<reference evidence="1" key="2">
    <citation type="journal article" date="2022" name="New Phytol.">
        <title>Evolutionary transition to the ectomycorrhizal habit in the genomes of a hyperdiverse lineage of mushroom-forming fungi.</title>
        <authorList>
            <person name="Looney B."/>
            <person name="Miyauchi S."/>
            <person name="Morin E."/>
            <person name="Drula E."/>
            <person name="Courty P.E."/>
            <person name="Kohler A."/>
            <person name="Kuo A."/>
            <person name="LaButti K."/>
            <person name="Pangilinan J."/>
            <person name="Lipzen A."/>
            <person name="Riley R."/>
            <person name="Andreopoulos W."/>
            <person name="He G."/>
            <person name="Johnson J."/>
            <person name="Nolan M."/>
            <person name="Tritt A."/>
            <person name="Barry K.W."/>
            <person name="Grigoriev I.V."/>
            <person name="Nagy L.G."/>
            <person name="Hibbett D."/>
            <person name="Henrissat B."/>
            <person name="Matheny P.B."/>
            <person name="Labbe J."/>
            <person name="Martin F.M."/>
        </authorList>
    </citation>
    <scope>NUCLEOTIDE SEQUENCE</scope>
    <source>
        <strain evidence="1">EC-137</strain>
    </source>
</reference>
<comment type="caution">
    <text evidence="1">The sequence shown here is derived from an EMBL/GenBank/DDBJ whole genome shotgun (WGS) entry which is preliminary data.</text>
</comment>
<dbReference type="Proteomes" id="UP000814128">
    <property type="component" value="Unassembled WGS sequence"/>
</dbReference>
<keyword evidence="2" id="KW-1185">Reference proteome</keyword>
<protein>
    <submittedName>
        <fullName evidence="1">Uncharacterized protein</fullName>
    </submittedName>
</protein>